<dbReference type="Gene3D" id="3.30.1370.110">
    <property type="match status" value="1"/>
</dbReference>
<evidence type="ECO:0000313" key="3">
    <source>
        <dbReference type="Proteomes" id="UP001163821"/>
    </source>
</evidence>
<dbReference type="EMBL" id="JAPAAF010000011">
    <property type="protein sequence ID" value="MCW0483070.1"/>
    <property type="molecule type" value="Genomic_DNA"/>
</dbReference>
<dbReference type="InterPro" id="IPR036063">
    <property type="entry name" value="Smr_dom_sf"/>
</dbReference>
<evidence type="ECO:0000259" key="1">
    <source>
        <dbReference type="PROSITE" id="PS50828"/>
    </source>
</evidence>
<reference evidence="2" key="1">
    <citation type="submission" date="2022-10" db="EMBL/GenBank/DDBJ databases">
        <title>Gaoshiqiia sediminis gen. nov., sp. nov., isolated from coastal sediment.</title>
        <authorList>
            <person name="Yu W.X."/>
            <person name="Mu D.S."/>
            <person name="Du J.Z."/>
            <person name="Liang Y.Q."/>
        </authorList>
    </citation>
    <scope>NUCLEOTIDE SEQUENCE</scope>
    <source>
        <strain evidence="2">A06</strain>
    </source>
</reference>
<dbReference type="InterPro" id="IPR018598">
    <property type="entry name" value="DUF2027"/>
</dbReference>
<name>A0AA41YBL4_9BACT</name>
<dbReference type="PROSITE" id="PS50828">
    <property type="entry name" value="SMR"/>
    <property type="match status" value="1"/>
</dbReference>
<dbReference type="Pfam" id="PF01713">
    <property type="entry name" value="Smr"/>
    <property type="match status" value="1"/>
</dbReference>
<dbReference type="AlphaFoldDB" id="A0AA41YBL4"/>
<dbReference type="InterPro" id="IPR002625">
    <property type="entry name" value="Smr_dom"/>
</dbReference>
<dbReference type="RefSeq" id="WP_282591671.1">
    <property type="nucleotide sequence ID" value="NZ_JAPAAF010000011.1"/>
</dbReference>
<accession>A0AA41YBL4</accession>
<feature type="domain" description="Smr" evidence="1">
    <location>
        <begin position="281"/>
        <end position="346"/>
    </location>
</feature>
<sequence>MYKLGDRVKFLNDVGGGVVTKIVGNNMVHVENEDGFEIPVLIHEIILDAEQAPKKEEKPSVEQFIRQGKAEAPVREVVKEEPPVLIAGNDEPKFYLAFLPENSHNPLEGQTKIYLINDSNYHVLYHYSHFAGNEYATQEAGKLEPNTKLALGTLSQADIAQLPEFAFQLIYFKEKATRLEKPLTRKIAVNPVKFYKSGSFSKSGFFREKVMLFKLNEGPMDKALEELTEKEVKKVVREKEPARIPQLKVETPELVEVDLHIHELLDSTAGLSNKDMLDVQMAKFREKMEEAISDQAVKRIVFIHGLGNGTLKQELRRELSTKYKKYPFQDASFQEYGYGATMVVLRRK</sequence>
<dbReference type="InterPro" id="IPR036781">
    <property type="entry name" value="Smr_assoc-like_sf"/>
</dbReference>
<comment type="caution">
    <text evidence="2">The sequence shown here is derived from an EMBL/GenBank/DDBJ whole genome shotgun (WGS) entry which is preliminary data.</text>
</comment>
<dbReference type="Pfam" id="PF09640">
    <property type="entry name" value="DUF2027"/>
    <property type="match status" value="1"/>
</dbReference>
<gene>
    <name evidence="2" type="ORF">N2K84_10040</name>
</gene>
<proteinExistence type="predicted"/>
<dbReference type="Proteomes" id="UP001163821">
    <property type="component" value="Unassembled WGS sequence"/>
</dbReference>
<organism evidence="2 3">
    <name type="scientific">Gaoshiqia sediminis</name>
    <dbReference type="NCBI Taxonomy" id="2986998"/>
    <lineage>
        <taxon>Bacteria</taxon>
        <taxon>Pseudomonadati</taxon>
        <taxon>Bacteroidota</taxon>
        <taxon>Bacteroidia</taxon>
        <taxon>Marinilabiliales</taxon>
        <taxon>Prolixibacteraceae</taxon>
        <taxon>Gaoshiqia</taxon>
    </lineage>
</organism>
<protein>
    <submittedName>
        <fullName evidence="2">DUF2027 domain-containing protein</fullName>
    </submittedName>
</protein>
<dbReference type="Gene3D" id="2.60.40.1600">
    <property type="entry name" value="Smr-associated-like"/>
    <property type="match status" value="1"/>
</dbReference>
<keyword evidence="3" id="KW-1185">Reference proteome</keyword>
<dbReference type="SUPFAM" id="SSF158949">
    <property type="entry name" value="Smr-associated domain-like"/>
    <property type="match status" value="1"/>
</dbReference>
<evidence type="ECO:0000313" key="2">
    <source>
        <dbReference type="EMBL" id="MCW0483070.1"/>
    </source>
</evidence>